<feature type="domain" description="CENP-V/GFA" evidence="4">
    <location>
        <begin position="15"/>
        <end position="147"/>
    </location>
</feature>
<gene>
    <name evidence="5" type="ORF">QBC35DRAFT_180779</name>
</gene>
<dbReference type="PANTHER" id="PTHR28620:SF1">
    <property type="entry name" value="CENP-V_GFA DOMAIN-CONTAINING PROTEIN"/>
    <property type="match status" value="1"/>
</dbReference>
<evidence type="ECO:0000313" key="5">
    <source>
        <dbReference type="EMBL" id="KAK4188933.1"/>
    </source>
</evidence>
<evidence type="ECO:0000256" key="1">
    <source>
        <dbReference type="ARBA" id="ARBA00005495"/>
    </source>
</evidence>
<evidence type="ECO:0000259" key="4">
    <source>
        <dbReference type="PROSITE" id="PS51891"/>
    </source>
</evidence>
<dbReference type="Gene3D" id="2.170.150.70">
    <property type="match status" value="1"/>
</dbReference>
<organism evidence="5 6">
    <name type="scientific">Podospora australis</name>
    <dbReference type="NCBI Taxonomy" id="1536484"/>
    <lineage>
        <taxon>Eukaryota</taxon>
        <taxon>Fungi</taxon>
        <taxon>Dikarya</taxon>
        <taxon>Ascomycota</taxon>
        <taxon>Pezizomycotina</taxon>
        <taxon>Sordariomycetes</taxon>
        <taxon>Sordariomycetidae</taxon>
        <taxon>Sordariales</taxon>
        <taxon>Podosporaceae</taxon>
        <taxon>Podospora</taxon>
    </lineage>
</organism>
<keyword evidence="6" id="KW-1185">Reference proteome</keyword>
<sequence>MTTLSEQPLAEKSIYKGSCHCGFATYTVGLDLTTPTAQMRGAIFTRCNCTICHKSGALLADPGPDIQSSFTLLTPSSDTQLREYTFNTRRLRWFSCPQCGIQLFVRGKVEIGGAEVEVMRINILTLDAEADGAELEDLRKIKIMYWDTRDNDPSTATLADQPCKGGIWSCRLTVMIQAGLHGDYGEA</sequence>
<keyword evidence="3" id="KW-0862">Zinc</keyword>
<dbReference type="InterPro" id="IPR052355">
    <property type="entry name" value="CENP-V-like"/>
</dbReference>
<accession>A0AAN7AIZ2</accession>
<keyword evidence="2" id="KW-0479">Metal-binding</keyword>
<comment type="caution">
    <text evidence="5">The sequence shown here is derived from an EMBL/GenBank/DDBJ whole genome shotgun (WGS) entry which is preliminary data.</text>
</comment>
<dbReference type="PANTHER" id="PTHR28620">
    <property type="entry name" value="CENTROMERE PROTEIN V"/>
    <property type="match status" value="1"/>
</dbReference>
<protein>
    <recommendedName>
        <fullName evidence="4">CENP-V/GFA domain-containing protein</fullName>
    </recommendedName>
</protein>
<proteinExistence type="inferred from homology"/>
<evidence type="ECO:0000256" key="2">
    <source>
        <dbReference type="ARBA" id="ARBA00022723"/>
    </source>
</evidence>
<dbReference type="PROSITE" id="PS51891">
    <property type="entry name" value="CENP_V_GFA"/>
    <property type="match status" value="1"/>
</dbReference>
<dbReference type="InterPro" id="IPR011057">
    <property type="entry name" value="Mss4-like_sf"/>
</dbReference>
<evidence type="ECO:0000313" key="6">
    <source>
        <dbReference type="Proteomes" id="UP001302126"/>
    </source>
</evidence>
<dbReference type="GO" id="GO:0016846">
    <property type="term" value="F:carbon-sulfur lyase activity"/>
    <property type="evidence" value="ECO:0007669"/>
    <property type="project" value="InterPro"/>
</dbReference>
<name>A0AAN7AIZ2_9PEZI</name>
<dbReference type="AlphaFoldDB" id="A0AAN7AIZ2"/>
<comment type="similarity">
    <text evidence="1">Belongs to the Gfa family.</text>
</comment>
<dbReference type="EMBL" id="MU864382">
    <property type="protein sequence ID" value="KAK4188933.1"/>
    <property type="molecule type" value="Genomic_DNA"/>
</dbReference>
<reference evidence="5" key="1">
    <citation type="journal article" date="2023" name="Mol. Phylogenet. Evol.">
        <title>Genome-scale phylogeny and comparative genomics of the fungal order Sordariales.</title>
        <authorList>
            <person name="Hensen N."/>
            <person name="Bonometti L."/>
            <person name="Westerberg I."/>
            <person name="Brannstrom I.O."/>
            <person name="Guillou S."/>
            <person name="Cros-Aarteil S."/>
            <person name="Calhoun S."/>
            <person name="Haridas S."/>
            <person name="Kuo A."/>
            <person name="Mondo S."/>
            <person name="Pangilinan J."/>
            <person name="Riley R."/>
            <person name="LaButti K."/>
            <person name="Andreopoulos B."/>
            <person name="Lipzen A."/>
            <person name="Chen C."/>
            <person name="Yan M."/>
            <person name="Daum C."/>
            <person name="Ng V."/>
            <person name="Clum A."/>
            <person name="Steindorff A."/>
            <person name="Ohm R.A."/>
            <person name="Martin F."/>
            <person name="Silar P."/>
            <person name="Natvig D.O."/>
            <person name="Lalanne C."/>
            <person name="Gautier V."/>
            <person name="Ament-Velasquez S.L."/>
            <person name="Kruys A."/>
            <person name="Hutchinson M.I."/>
            <person name="Powell A.J."/>
            <person name="Barry K."/>
            <person name="Miller A.N."/>
            <person name="Grigoriev I.V."/>
            <person name="Debuchy R."/>
            <person name="Gladieux P."/>
            <person name="Hiltunen Thoren M."/>
            <person name="Johannesson H."/>
        </authorList>
    </citation>
    <scope>NUCLEOTIDE SEQUENCE</scope>
    <source>
        <strain evidence="5">PSN309</strain>
    </source>
</reference>
<dbReference type="Pfam" id="PF04828">
    <property type="entry name" value="GFA"/>
    <property type="match status" value="1"/>
</dbReference>
<evidence type="ECO:0000256" key="3">
    <source>
        <dbReference type="ARBA" id="ARBA00022833"/>
    </source>
</evidence>
<dbReference type="InterPro" id="IPR006913">
    <property type="entry name" value="CENP-V/GFA"/>
</dbReference>
<reference evidence="5" key="2">
    <citation type="submission" date="2023-05" db="EMBL/GenBank/DDBJ databases">
        <authorList>
            <consortium name="Lawrence Berkeley National Laboratory"/>
            <person name="Steindorff A."/>
            <person name="Hensen N."/>
            <person name="Bonometti L."/>
            <person name="Westerberg I."/>
            <person name="Brannstrom I.O."/>
            <person name="Guillou S."/>
            <person name="Cros-Aarteil S."/>
            <person name="Calhoun S."/>
            <person name="Haridas S."/>
            <person name="Kuo A."/>
            <person name="Mondo S."/>
            <person name="Pangilinan J."/>
            <person name="Riley R."/>
            <person name="Labutti K."/>
            <person name="Andreopoulos B."/>
            <person name="Lipzen A."/>
            <person name="Chen C."/>
            <person name="Yanf M."/>
            <person name="Daum C."/>
            <person name="Ng V."/>
            <person name="Clum A."/>
            <person name="Ohm R."/>
            <person name="Martin F."/>
            <person name="Silar P."/>
            <person name="Natvig D."/>
            <person name="Lalanne C."/>
            <person name="Gautier V."/>
            <person name="Ament-Velasquez S.L."/>
            <person name="Kruys A."/>
            <person name="Hutchinson M.I."/>
            <person name="Powell A.J."/>
            <person name="Barry K."/>
            <person name="Miller A.N."/>
            <person name="Grigoriev I.V."/>
            <person name="Debuchy R."/>
            <person name="Gladieux P."/>
            <person name="Thoren M.H."/>
            <person name="Johannesson H."/>
        </authorList>
    </citation>
    <scope>NUCLEOTIDE SEQUENCE</scope>
    <source>
        <strain evidence="5">PSN309</strain>
    </source>
</reference>
<dbReference type="SUPFAM" id="SSF51316">
    <property type="entry name" value="Mss4-like"/>
    <property type="match status" value="1"/>
</dbReference>
<dbReference type="Proteomes" id="UP001302126">
    <property type="component" value="Unassembled WGS sequence"/>
</dbReference>
<dbReference type="GO" id="GO:0046872">
    <property type="term" value="F:metal ion binding"/>
    <property type="evidence" value="ECO:0007669"/>
    <property type="project" value="UniProtKB-KW"/>
</dbReference>